<proteinExistence type="predicted"/>
<feature type="domain" description="HTH bat-type" evidence="3">
    <location>
        <begin position="154"/>
        <end position="205"/>
    </location>
</feature>
<evidence type="ECO:0000259" key="4">
    <source>
        <dbReference type="Pfam" id="PF15915"/>
    </source>
</evidence>
<reference evidence="5 6" key="1">
    <citation type="submission" date="2016-10" db="EMBL/GenBank/DDBJ databases">
        <authorList>
            <person name="de Groot N.N."/>
        </authorList>
    </citation>
    <scope>NUCLEOTIDE SEQUENCE [LARGE SCALE GENOMIC DNA]</scope>
    <source>
        <strain evidence="5 6">CGMCC 1.5337</strain>
    </source>
</reference>
<protein>
    <submittedName>
        <fullName evidence="5">Predicted DNA binding protein, contains HTH domain</fullName>
    </submittedName>
</protein>
<dbReference type="InterPro" id="IPR031803">
    <property type="entry name" value="BAT_GAF/HTH-assoc"/>
</dbReference>
<dbReference type="RefSeq" id="WP_089669758.1">
    <property type="nucleotide sequence ID" value="NZ_FOJA01000001.1"/>
</dbReference>
<dbReference type="InterPro" id="IPR007050">
    <property type="entry name" value="HTH_bacterioopsin"/>
</dbReference>
<keyword evidence="2" id="KW-0804">Transcription</keyword>
<name>A0A1I0QE42_9EURY</name>
<organism evidence="5 6">
    <name type="scientific">Halobacterium jilantaiense</name>
    <dbReference type="NCBI Taxonomy" id="355548"/>
    <lineage>
        <taxon>Archaea</taxon>
        <taxon>Methanobacteriati</taxon>
        <taxon>Methanobacteriota</taxon>
        <taxon>Stenosarchaea group</taxon>
        <taxon>Halobacteria</taxon>
        <taxon>Halobacteriales</taxon>
        <taxon>Halobacteriaceae</taxon>
        <taxon>Halobacterium</taxon>
    </lineage>
</organism>
<dbReference type="EMBL" id="FOJA01000001">
    <property type="protein sequence ID" value="SEW25259.1"/>
    <property type="molecule type" value="Genomic_DNA"/>
</dbReference>
<dbReference type="PANTHER" id="PTHR34236">
    <property type="entry name" value="DIMETHYL SULFOXIDE REDUCTASE TRANSCRIPTIONAL ACTIVATOR"/>
    <property type="match status" value="1"/>
</dbReference>
<feature type="domain" description="Bacterioopsin transcriptional activator GAF and HTH associated" evidence="4">
    <location>
        <begin position="6"/>
        <end position="132"/>
    </location>
</feature>
<dbReference type="Pfam" id="PF15915">
    <property type="entry name" value="BAT"/>
    <property type="match status" value="1"/>
</dbReference>
<evidence type="ECO:0000313" key="5">
    <source>
        <dbReference type="EMBL" id="SEW25259.1"/>
    </source>
</evidence>
<dbReference type="Proteomes" id="UP000198518">
    <property type="component" value="Unassembled WGS sequence"/>
</dbReference>
<gene>
    <name evidence="5" type="ORF">SAMN04487945_2518</name>
</gene>
<dbReference type="OrthoDB" id="156233at2157"/>
<evidence type="ECO:0000259" key="3">
    <source>
        <dbReference type="Pfam" id="PF04967"/>
    </source>
</evidence>
<evidence type="ECO:0000256" key="1">
    <source>
        <dbReference type="ARBA" id="ARBA00023015"/>
    </source>
</evidence>
<dbReference type="STRING" id="355548.SAMN04487945_2518"/>
<dbReference type="AlphaFoldDB" id="A0A1I0QE42"/>
<keyword evidence="6" id="KW-1185">Reference proteome</keyword>
<dbReference type="Pfam" id="PF04967">
    <property type="entry name" value="HTH_10"/>
    <property type="match status" value="1"/>
</dbReference>
<accession>A0A1I0QE42</accession>
<evidence type="ECO:0000313" key="6">
    <source>
        <dbReference type="Proteomes" id="UP000198518"/>
    </source>
</evidence>
<keyword evidence="1" id="KW-0805">Transcription regulation</keyword>
<dbReference type="PANTHER" id="PTHR34236:SF1">
    <property type="entry name" value="DIMETHYL SULFOXIDE REDUCTASE TRANSCRIPTIONAL ACTIVATOR"/>
    <property type="match status" value="1"/>
</dbReference>
<evidence type="ECO:0000256" key="2">
    <source>
        <dbReference type="ARBA" id="ARBA00023163"/>
    </source>
</evidence>
<sequence>MGLVCEFELESSDLPLCDTVDELDAVLTVDNVVSGTSGRPALVFSATGVDPEALEDALRRDDCVVEFTAMDSGVVESRYRAVIDTAYVEMYAELVDRETYPMGALVTAHGWKVSTQFADRADLEAFRDICQASSLTFCPHRLCETEHGGDDYGLTVPQREALLAARRRGYFDVPRTADLADVSSELDVTPSALSERLRRATRTLVDNTVASSER</sequence>